<sequence length="281" mass="31620">MNQYQYRPIRFYLIVFGLTWAFWTAAAVCKDNQAAMTWMFLGLCVPAGTAVLTVLLSKSKALKSDLKRKLIGFYRVHPVNLFSAFTLFVCIVAVSILLSVFFGQSLDQFSFAEGFSFSIKGSSALLTILLASVIEELGWRGYGEDAIAQYGSWFWESVLFGFIWSAWHIPLFFIEGSYQAGLLQLGTGYAINFFISVIPLGFITTWVYVKNNRSMMASIFFHIVVNFSQEKIAMTPQTKCIETIVITVAAVGIVLANKEMFFETDHVGRILEIDNENTADR</sequence>
<dbReference type="AlphaFoldDB" id="A0A6N2SKM3"/>
<dbReference type="InterPro" id="IPR042150">
    <property type="entry name" value="MmRce1-like"/>
</dbReference>
<feature type="domain" description="CAAX prenyl protease 2/Lysostaphin resistance protein A-like" evidence="1">
    <location>
        <begin position="124"/>
        <end position="227"/>
    </location>
</feature>
<evidence type="ECO:0000313" key="2">
    <source>
        <dbReference type="EMBL" id="VYS93108.1"/>
    </source>
</evidence>
<reference evidence="2" key="1">
    <citation type="submission" date="2019-11" db="EMBL/GenBank/DDBJ databases">
        <authorList>
            <person name="Feng L."/>
        </authorList>
    </citation>
    <scope>NUCLEOTIDE SEQUENCE</scope>
    <source>
        <strain evidence="2">AcaccaeLFYP115</strain>
    </source>
</reference>
<dbReference type="Pfam" id="PF02517">
    <property type="entry name" value="Rce1-like"/>
    <property type="match status" value="1"/>
</dbReference>
<keyword evidence="2" id="KW-0378">Hydrolase</keyword>
<proteinExistence type="predicted"/>
<dbReference type="GO" id="GO:0006508">
    <property type="term" value="P:proteolysis"/>
    <property type="evidence" value="ECO:0007669"/>
    <property type="project" value="UniProtKB-KW"/>
</dbReference>
<dbReference type="RefSeq" id="WP_006565760.1">
    <property type="nucleotide sequence ID" value="NZ_CACRSQ010000003.1"/>
</dbReference>
<dbReference type="PANTHER" id="PTHR35797">
    <property type="entry name" value="PROTEASE-RELATED"/>
    <property type="match status" value="1"/>
</dbReference>
<dbReference type="InterPro" id="IPR003675">
    <property type="entry name" value="Rce1/LyrA-like_dom"/>
</dbReference>
<dbReference type="GO" id="GO:0080120">
    <property type="term" value="P:CAAX-box protein maturation"/>
    <property type="evidence" value="ECO:0007669"/>
    <property type="project" value="UniProtKB-ARBA"/>
</dbReference>
<keyword evidence="2" id="KW-0645">Protease</keyword>
<evidence type="ECO:0000259" key="1">
    <source>
        <dbReference type="Pfam" id="PF02517"/>
    </source>
</evidence>
<accession>A0A6N2SKM3</accession>
<gene>
    <name evidence="2" type="ORF">ACLFYP115_00978</name>
</gene>
<dbReference type="EMBL" id="CACRSQ010000003">
    <property type="protein sequence ID" value="VYS93108.1"/>
    <property type="molecule type" value="Genomic_DNA"/>
</dbReference>
<dbReference type="GO" id="GO:0004175">
    <property type="term" value="F:endopeptidase activity"/>
    <property type="evidence" value="ECO:0007669"/>
    <property type="project" value="UniProtKB-ARBA"/>
</dbReference>
<name>A0A6N2SKM3_9FIRM</name>
<organism evidence="2">
    <name type="scientific">Anaerostipes caccae</name>
    <dbReference type="NCBI Taxonomy" id="105841"/>
    <lineage>
        <taxon>Bacteria</taxon>
        <taxon>Bacillati</taxon>
        <taxon>Bacillota</taxon>
        <taxon>Clostridia</taxon>
        <taxon>Lachnospirales</taxon>
        <taxon>Lachnospiraceae</taxon>
        <taxon>Anaerostipes</taxon>
    </lineage>
</organism>
<protein>
    <submittedName>
        <fullName evidence="2">CAAX amino terminal protease self- immunity</fullName>
    </submittedName>
</protein>
<dbReference type="PANTHER" id="PTHR35797:SF1">
    <property type="entry name" value="PROTEASE"/>
    <property type="match status" value="1"/>
</dbReference>